<keyword evidence="1" id="KW-0732">Signal</keyword>
<reference evidence="2" key="1">
    <citation type="journal article" date="1992" name="J. Neurosci. Res.">
        <title>Differential expression of cytochrome oxidase (COX) genes in different regions of monkey brain.</title>
        <authorList>
            <person name="Chandrasekaran K."/>
            <person name="Stoll J."/>
            <person name="Giordano T."/>
            <person name="Atack J.R."/>
            <person name="Matocha M.F."/>
            <person name="Brady D.R."/>
            <person name="Rapoport S.I."/>
        </authorList>
    </citation>
    <scope>NUCLEOTIDE SEQUENCE</scope>
    <source>
        <tissue evidence="2">Cerebral cortex</tissue>
    </source>
</reference>
<dbReference type="EMBL" id="M85148">
    <property type="protein sequence ID" value="AAB02131.1"/>
    <property type="molecule type" value="mRNA"/>
</dbReference>
<name>Q28489_MACMU</name>
<protein>
    <submittedName>
        <fullName evidence="2">Cytochrome oxidase subunit III</fullName>
    </submittedName>
</protein>
<proteinExistence type="evidence at transcript level"/>
<evidence type="ECO:0000313" key="2">
    <source>
        <dbReference type="EMBL" id="AAB02131.1"/>
    </source>
</evidence>
<sequence>SSVSLLNNIWLSHVISLLLHHPTNTRPTNQYTNLIPMMTRHCTRKHIPRPPHNTRPKNLRYGITLFISEAFFFVGFF</sequence>
<organism evidence="2">
    <name type="scientific">Macaca mulatta</name>
    <name type="common">Rhesus macaque</name>
    <dbReference type="NCBI Taxonomy" id="9544"/>
    <lineage>
        <taxon>Eukaryota</taxon>
        <taxon>Metazoa</taxon>
        <taxon>Chordata</taxon>
        <taxon>Craniata</taxon>
        <taxon>Vertebrata</taxon>
        <taxon>Euteleostomi</taxon>
        <taxon>Mammalia</taxon>
        <taxon>Eutheria</taxon>
        <taxon>Euarchontoglires</taxon>
        <taxon>Primates</taxon>
        <taxon>Haplorrhini</taxon>
        <taxon>Catarrhini</taxon>
        <taxon>Cercopithecidae</taxon>
        <taxon>Cercopithecinae</taxon>
        <taxon>Macaca</taxon>
    </lineage>
</organism>
<accession>Q28489</accession>
<gene>
    <name evidence="2" type="primary">COIII</name>
</gene>
<feature type="non-terminal residue" evidence="2">
    <location>
        <position position="1"/>
    </location>
</feature>
<feature type="chain" id="PRO_5004203573" evidence="1">
    <location>
        <begin position="26"/>
        <end position="77"/>
    </location>
</feature>
<feature type="signal peptide" evidence="1">
    <location>
        <begin position="1"/>
        <end position="25"/>
    </location>
</feature>
<evidence type="ECO:0000256" key="1">
    <source>
        <dbReference type="SAM" id="SignalP"/>
    </source>
</evidence>
<dbReference type="AlphaFoldDB" id="Q28489"/>